<dbReference type="InterPro" id="IPR036374">
    <property type="entry name" value="OxRdtase_Mopterin-bd_sf"/>
</dbReference>
<evidence type="ECO:0000313" key="3">
    <source>
        <dbReference type="Proteomes" id="UP000218627"/>
    </source>
</evidence>
<dbReference type="PANTHER" id="PTHR43032:SF4">
    <property type="entry name" value="OXIDOREDUCTASE MOLYBDOPTERIN-BINDING DOMAIN-CONTAINING PROTEIN"/>
    <property type="match status" value="1"/>
</dbReference>
<feature type="domain" description="Oxidoreductase molybdopterin-binding" evidence="1">
    <location>
        <begin position="33"/>
        <end position="178"/>
    </location>
</feature>
<proteinExistence type="predicted"/>
<name>A0A285P149_9AQUI</name>
<dbReference type="RefSeq" id="WP_096601418.1">
    <property type="nucleotide sequence ID" value="NZ_OBEN01000003.1"/>
</dbReference>
<dbReference type="InterPro" id="IPR000572">
    <property type="entry name" value="OxRdtase_Mopterin-bd_dom"/>
</dbReference>
<accession>A0A285P149</accession>
<dbReference type="AlphaFoldDB" id="A0A285P149"/>
<gene>
    <name evidence="2" type="ORF">SAMN06265353_0808</name>
</gene>
<keyword evidence="3" id="KW-1185">Reference proteome</keyword>
<dbReference type="PANTHER" id="PTHR43032">
    <property type="entry name" value="PROTEIN-METHIONINE-SULFOXIDE REDUCTASE"/>
    <property type="match status" value="1"/>
</dbReference>
<organism evidence="2 3">
    <name type="scientific">Hydrogenobacter hydrogenophilus</name>
    <dbReference type="NCBI Taxonomy" id="35835"/>
    <lineage>
        <taxon>Bacteria</taxon>
        <taxon>Pseudomonadati</taxon>
        <taxon>Aquificota</taxon>
        <taxon>Aquificia</taxon>
        <taxon>Aquificales</taxon>
        <taxon>Aquificaceae</taxon>
        <taxon>Hydrogenobacter</taxon>
    </lineage>
</organism>
<dbReference type="EMBL" id="OBEN01000003">
    <property type="protein sequence ID" value="SNZ13601.1"/>
    <property type="molecule type" value="Genomic_DNA"/>
</dbReference>
<dbReference type="Pfam" id="PF00174">
    <property type="entry name" value="Oxidored_molyb"/>
    <property type="match status" value="1"/>
</dbReference>
<reference evidence="3" key="1">
    <citation type="submission" date="2017-09" db="EMBL/GenBank/DDBJ databases">
        <authorList>
            <person name="Varghese N."/>
            <person name="Submissions S."/>
        </authorList>
    </citation>
    <scope>NUCLEOTIDE SEQUENCE [LARGE SCALE GENOMIC DNA]</scope>
    <source>
        <strain evidence="3">DSM 2913</strain>
    </source>
</reference>
<protein>
    <submittedName>
        <fullName evidence="2">DMSO/TMAO reductase YedYZ, molybdopterin-dependent catalytic subunit</fullName>
    </submittedName>
</protein>
<dbReference type="Proteomes" id="UP000218627">
    <property type="component" value="Unassembled WGS sequence"/>
</dbReference>
<evidence type="ECO:0000313" key="2">
    <source>
        <dbReference type="EMBL" id="SNZ13601.1"/>
    </source>
</evidence>
<evidence type="ECO:0000259" key="1">
    <source>
        <dbReference type="Pfam" id="PF00174"/>
    </source>
</evidence>
<dbReference type="SUPFAM" id="SSF56524">
    <property type="entry name" value="Oxidoreductase molybdopterin-binding domain"/>
    <property type="match status" value="1"/>
</dbReference>
<dbReference type="Gene3D" id="3.90.420.10">
    <property type="entry name" value="Oxidoreductase, molybdopterin-binding domain"/>
    <property type="match status" value="1"/>
</dbReference>
<sequence length="196" mass="23463">MKRIISSINLRQDRLPPGQRWISTPVVYDIVEQIPDWDMNSYRFKVWGLVENPIEMTYEDLLSLPSVELIADFHCVTRWSVKDILWEGVPTAYILNLVKPKEEARFVMVHCLEGYTTNMPIEYLFEEDSILAYKMNGQIIPKRHGYPLRLVVPKLYAWKSAKYVWGIELIERDMPGFWEQRGYNMRGDPWREERYW</sequence>
<dbReference type="OrthoDB" id="9778777at2"/>
<dbReference type="CDD" id="cd02109">
    <property type="entry name" value="arch_bact_SO_family_Moco"/>
    <property type="match status" value="1"/>
</dbReference>